<proteinExistence type="predicted"/>
<dbReference type="Proteomes" id="UP000001542">
    <property type="component" value="Unassembled WGS sequence"/>
</dbReference>
<evidence type="ECO:0000313" key="2">
    <source>
        <dbReference type="Proteomes" id="UP000001542"/>
    </source>
</evidence>
<keyword evidence="2" id="KW-1185">Reference proteome</keyword>
<organism evidence="1 2">
    <name type="scientific">Trichomonas vaginalis (strain ATCC PRA-98 / G3)</name>
    <dbReference type="NCBI Taxonomy" id="412133"/>
    <lineage>
        <taxon>Eukaryota</taxon>
        <taxon>Metamonada</taxon>
        <taxon>Parabasalia</taxon>
        <taxon>Trichomonadida</taxon>
        <taxon>Trichomonadidae</taxon>
        <taxon>Trichomonas</taxon>
    </lineage>
</organism>
<dbReference type="VEuPathDB" id="TrichDB:TVAG_281390"/>
<evidence type="ECO:0000313" key="1">
    <source>
        <dbReference type="EMBL" id="EAX98541.1"/>
    </source>
</evidence>
<accession>A2F963</accession>
<name>A2F963_TRIV3</name>
<dbReference type="EMBL" id="DS113671">
    <property type="protein sequence ID" value="EAX98541.1"/>
    <property type="molecule type" value="Genomic_DNA"/>
</dbReference>
<dbReference type="OrthoDB" id="10263805at2759"/>
<dbReference type="KEGG" id="tva:4756335"/>
<dbReference type="VEuPathDB" id="TrichDB:TVAGG3_0236560"/>
<protein>
    <submittedName>
        <fullName evidence="1">Uncharacterized protein</fullName>
    </submittedName>
</protein>
<sequence>MAAADQEDTKAVSTAPPLEDFVPVPPTIKFYNYQRLNNTSKNLRKLHEEMMNYKPSDNPTTVLKYHKKQAPTEEFTEENDNTQPEQIDSVSSDILECIPPFAPAFEEKIELENPELKKILREQAIDRFNTAEEYQKQETILLSNYYDAQIRENVQKNDQVDKRPISDALRYLSKRISYPSEYTVQRFYKYNFRYEKISKKHKKALGQLHATQDQRTECLYQSQIQEIVSFGEYNKIELPEFKIQKLPVNTITE</sequence>
<gene>
    <name evidence="1" type="ORF">TVAG_281390</name>
</gene>
<dbReference type="RefSeq" id="XP_001311471.1">
    <property type="nucleotide sequence ID" value="XM_001311470.1"/>
</dbReference>
<reference evidence="1" key="2">
    <citation type="journal article" date="2007" name="Science">
        <title>Draft genome sequence of the sexually transmitted pathogen Trichomonas vaginalis.</title>
        <authorList>
            <person name="Carlton J.M."/>
            <person name="Hirt R.P."/>
            <person name="Silva J.C."/>
            <person name="Delcher A.L."/>
            <person name="Schatz M."/>
            <person name="Zhao Q."/>
            <person name="Wortman J.R."/>
            <person name="Bidwell S.L."/>
            <person name="Alsmark U.C.M."/>
            <person name="Besteiro S."/>
            <person name="Sicheritz-Ponten T."/>
            <person name="Noel C.J."/>
            <person name="Dacks J.B."/>
            <person name="Foster P.G."/>
            <person name="Simillion C."/>
            <person name="Van de Peer Y."/>
            <person name="Miranda-Saavedra D."/>
            <person name="Barton G.J."/>
            <person name="Westrop G.D."/>
            <person name="Mueller S."/>
            <person name="Dessi D."/>
            <person name="Fiori P.L."/>
            <person name="Ren Q."/>
            <person name="Paulsen I."/>
            <person name="Zhang H."/>
            <person name="Bastida-Corcuera F.D."/>
            <person name="Simoes-Barbosa A."/>
            <person name="Brown M.T."/>
            <person name="Hayes R.D."/>
            <person name="Mukherjee M."/>
            <person name="Okumura C.Y."/>
            <person name="Schneider R."/>
            <person name="Smith A.J."/>
            <person name="Vanacova S."/>
            <person name="Villalvazo M."/>
            <person name="Haas B.J."/>
            <person name="Pertea M."/>
            <person name="Feldblyum T.V."/>
            <person name="Utterback T.R."/>
            <person name="Shu C.L."/>
            <person name="Osoegawa K."/>
            <person name="de Jong P.J."/>
            <person name="Hrdy I."/>
            <person name="Horvathova L."/>
            <person name="Zubacova Z."/>
            <person name="Dolezal P."/>
            <person name="Malik S.B."/>
            <person name="Logsdon J.M. Jr."/>
            <person name="Henze K."/>
            <person name="Gupta A."/>
            <person name="Wang C.C."/>
            <person name="Dunne R.L."/>
            <person name="Upcroft J.A."/>
            <person name="Upcroft P."/>
            <person name="White O."/>
            <person name="Salzberg S.L."/>
            <person name="Tang P."/>
            <person name="Chiu C.-H."/>
            <person name="Lee Y.-S."/>
            <person name="Embley T.M."/>
            <person name="Coombs G.H."/>
            <person name="Mottram J.C."/>
            <person name="Tachezy J."/>
            <person name="Fraser-Liggett C.M."/>
            <person name="Johnson P.J."/>
        </authorList>
    </citation>
    <scope>NUCLEOTIDE SEQUENCE [LARGE SCALE GENOMIC DNA]</scope>
    <source>
        <strain evidence="1">G3</strain>
    </source>
</reference>
<reference evidence="1" key="1">
    <citation type="submission" date="2006-10" db="EMBL/GenBank/DDBJ databases">
        <authorList>
            <person name="Amadeo P."/>
            <person name="Zhao Q."/>
            <person name="Wortman J."/>
            <person name="Fraser-Liggett C."/>
            <person name="Carlton J."/>
        </authorList>
    </citation>
    <scope>NUCLEOTIDE SEQUENCE</scope>
    <source>
        <strain evidence="1">G3</strain>
    </source>
</reference>
<dbReference type="AlphaFoldDB" id="A2F963"/>
<dbReference type="InParanoid" id="A2F963"/>